<dbReference type="AlphaFoldDB" id="A0A813TTF0"/>
<dbReference type="InterPro" id="IPR008266">
    <property type="entry name" value="Tyr_kinase_AS"/>
</dbReference>
<comment type="caution">
    <text evidence="11">The sequence shown here is derived from an EMBL/GenBank/DDBJ whole genome shotgun (WGS) entry which is preliminary data.</text>
</comment>
<dbReference type="PROSITE" id="PS00109">
    <property type="entry name" value="PROTEIN_KINASE_TYR"/>
    <property type="match status" value="1"/>
</dbReference>
<dbReference type="EC" id="2.7.11.1" evidence="2"/>
<dbReference type="GO" id="GO:0005829">
    <property type="term" value="C:cytosol"/>
    <property type="evidence" value="ECO:0007669"/>
    <property type="project" value="TreeGrafter"/>
</dbReference>
<evidence type="ECO:0000256" key="8">
    <source>
        <dbReference type="ARBA" id="ARBA00047899"/>
    </source>
</evidence>
<proteinExistence type="inferred from homology"/>
<dbReference type="Proteomes" id="UP000663889">
    <property type="component" value="Unassembled WGS sequence"/>
</dbReference>
<evidence type="ECO:0000256" key="7">
    <source>
        <dbReference type="ARBA" id="ARBA00022840"/>
    </source>
</evidence>
<dbReference type="Pfam" id="PF00069">
    <property type="entry name" value="Pkinase"/>
    <property type="match status" value="1"/>
</dbReference>
<evidence type="ECO:0000256" key="9">
    <source>
        <dbReference type="ARBA" id="ARBA00048679"/>
    </source>
</evidence>
<keyword evidence="3" id="KW-0808">Transferase</keyword>
<dbReference type="GO" id="GO:0008033">
    <property type="term" value="P:tRNA processing"/>
    <property type="evidence" value="ECO:0007669"/>
    <property type="project" value="UniProtKB-KW"/>
</dbReference>
<evidence type="ECO:0000256" key="3">
    <source>
        <dbReference type="ARBA" id="ARBA00022679"/>
    </source>
</evidence>
<evidence type="ECO:0000256" key="5">
    <source>
        <dbReference type="ARBA" id="ARBA00022741"/>
    </source>
</evidence>
<keyword evidence="6" id="KW-0418">Kinase</keyword>
<keyword evidence="4" id="KW-0819">tRNA processing</keyword>
<evidence type="ECO:0000256" key="1">
    <source>
        <dbReference type="ARBA" id="ARBA00010630"/>
    </source>
</evidence>
<keyword evidence="7" id="KW-0067">ATP-binding</keyword>
<protein>
    <recommendedName>
        <fullName evidence="2">non-specific serine/threonine protein kinase</fullName>
        <ecNumber evidence="2">2.7.11.1</ecNumber>
    </recommendedName>
</protein>
<evidence type="ECO:0000256" key="2">
    <source>
        <dbReference type="ARBA" id="ARBA00012513"/>
    </source>
</evidence>
<keyword evidence="5" id="KW-0547">Nucleotide-binding</keyword>
<evidence type="ECO:0000313" key="11">
    <source>
        <dbReference type="EMBL" id="CAF0817973.1"/>
    </source>
</evidence>
<evidence type="ECO:0000256" key="6">
    <source>
        <dbReference type="ARBA" id="ARBA00022777"/>
    </source>
</evidence>
<name>A0A813TTF0_9BILA</name>
<evidence type="ECO:0000256" key="4">
    <source>
        <dbReference type="ARBA" id="ARBA00022694"/>
    </source>
</evidence>
<dbReference type="InterPro" id="IPR011009">
    <property type="entry name" value="Kinase-like_dom_sf"/>
</dbReference>
<dbReference type="PANTHER" id="PTHR12209:SF0">
    <property type="entry name" value="EKC_KEOPS COMPLEX SUBUNIT TP53RK"/>
    <property type="match status" value="1"/>
</dbReference>
<reference evidence="11" key="1">
    <citation type="submission" date="2021-02" db="EMBL/GenBank/DDBJ databases">
        <authorList>
            <person name="Nowell W R."/>
        </authorList>
    </citation>
    <scope>NUCLEOTIDE SEQUENCE</scope>
</reference>
<feature type="domain" description="Protein kinase" evidence="10">
    <location>
        <begin position="1"/>
        <end position="66"/>
    </location>
</feature>
<accession>A0A813TTF0</accession>
<comment type="catalytic activity">
    <reaction evidence="8">
        <text>L-threonyl-[protein] + ATP = O-phospho-L-threonyl-[protein] + ADP + H(+)</text>
        <dbReference type="Rhea" id="RHEA:46608"/>
        <dbReference type="Rhea" id="RHEA-COMP:11060"/>
        <dbReference type="Rhea" id="RHEA-COMP:11605"/>
        <dbReference type="ChEBI" id="CHEBI:15378"/>
        <dbReference type="ChEBI" id="CHEBI:30013"/>
        <dbReference type="ChEBI" id="CHEBI:30616"/>
        <dbReference type="ChEBI" id="CHEBI:61977"/>
        <dbReference type="ChEBI" id="CHEBI:456216"/>
        <dbReference type="EC" id="2.7.11.1"/>
    </reaction>
</comment>
<dbReference type="GO" id="GO:0005524">
    <property type="term" value="F:ATP binding"/>
    <property type="evidence" value="ECO:0007669"/>
    <property type="project" value="UniProtKB-KW"/>
</dbReference>
<dbReference type="Gene3D" id="1.10.510.10">
    <property type="entry name" value="Transferase(Phosphotransferase) domain 1"/>
    <property type="match status" value="1"/>
</dbReference>
<organism evidence="11 12">
    <name type="scientific">Rotaria sordida</name>
    <dbReference type="NCBI Taxonomy" id="392033"/>
    <lineage>
        <taxon>Eukaryota</taxon>
        <taxon>Metazoa</taxon>
        <taxon>Spiralia</taxon>
        <taxon>Gnathifera</taxon>
        <taxon>Rotifera</taxon>
        <taxon>Eurotatoria</taxon>
        <taxon>Bdelloidea</taxon>
        <taxon>Philodinida</taxon>
        <taxon>Philodinidae</taxon>
        <taxon>Rotaria</taxon>
    </lineage>
</organism>
<dbReference type="SUPFAM" id="SSF56112">
    <property type="entry name" value="Protein kinase-like (PK-like)"/>
    <property type="match status" value="1"/>
</dbReference>
<gene>
    <name evidence="11" type="ORF">SEV965_LOCUS1472</name>
</gene>
<evidence type="ECO:0000313" key="12">
    <source>
        <dbReference type="Proteomes" id="UP000663889"/>
    </source>
</evidence>
<feature type="non-terminal residue" evidence="11">
    <location>
        <position position="1"/>
    </location>
</feature>
<dbReference type="InterPro" id="IPR000719">
    <property type="entry name" value="Prot_kinase_dom"/>
</dbReference>
<dbReference type="PANTHER" id="PTHR12209">
    <property type="entry name" value="NON-SPECIFIC SERINE/THREONINE PROTEIN KINASE"/>
    <property type="match status" value="1"/>
</dbReference>
<dbReference type="GO" id="GO:0004674">
    <property type="term" value="F:protein serine/threonine kinase activity"/>
    <property type="evidence" value="ECO:0007669"/>
    <property type="project" value="UniProtKB-EC"/>
</dbReference>
<evidence type="ECO:0000259" key="10">
    <source>
        <dbReference type="PROSITE" id="PS50011"/>
    </source>
</evidence>
<dbReference type="PROSITE" id="PS50011">
    <property type="entry name" value="PROTEIN_KINASE_DOM"/>
    <property type="match status" value="1"/>
</dbReference>
<comment type="similarity">
    <text evidence="1">Belongs to the protein kinase superfamily. BUD32 family.</text>
</comment>
<sequence>GTTIGRLHQAQIIHGDLTTSNMLLTENDQLYLIDFGLSAYIPNKTQMLEALAVDFKTFLFKYSYGI</sequence>
<dbReference type="EMBL" id="CAJNOU010000029">
    <property type="protein sequence ID" value="CAF0817973.1"/>
    <property type="molecule type" value="Genomic_DNA"/>
</dbReference>
<comment type="catalytic activity">
    <reaction evidence="9">
        <text>L-seryl-[protein] + ATP = O-phospho-L-seryl-[protein] + ADP + H(+)</text>
        <dbReference type="Rhea" id="RHEA:17989"/>
        <dbReference type="Rhea" id="RHEA-COMP:9863"/>
        <dbReference type="Rhea" id="RHEA-COMP:11604"/>
        <dbReference type="ChEBI" id="CHEBI:15378"/>
        <dbReference type="ChEBI" id="CHEBI:29999"/>
        <dbReference type="ChEBI" id="CHEBI:30616"/>
        <dbReference type="ChEBI" id="CHEBI:83421"/>
        <dbReference type="ChEBI" id="CHEBI:456216"/>
        <dbReference type="EC" id="2.7.11.1"/>
    </reaction>
</comment>